<reference evidence="3" key="1">
    <citation type="submission" date="2016-05" db="EMBL/GenBank/DDBJ databases">
        <title>Draft genome of Corynebacterium afermentans subsp. afermentans LCDC 88199T.</title>
        <authorList>
            <person name="Bernier A.-M."/>
            <person name="Bernard K."/>
        </authorList>
    </citation>
    <scope>NUCLEOTIDE SEQUENCE [LARGE SCALE GENOMIC DNA]</scope>
    <source>
        <strain evidence="3">NML01-0328</strain>
    </source>
</reference>
<keyword evidence="1" id="KW-0812">Transmembrane</keyword>
<gene>
    <name evidence="2" type="ORF">A7P85_08695</name>
</gene>
<evidence type="ECO:0000256" key="1">
    <source>
        <dbReference type="SAM" id="Phobius"/>
    </source>
</evidence>
<comment type="caution">
    <text evidence="2">The sequence shown here is derived from an EMBL/GenBank/DDBJ whole genome shotgun (WGS) entry which is preliminary data.</text>
</comment>
<evidence type="ECO:0000313" key="2">
    <source>
        <dbReference type="EMBL" id="OAM15249.1"/>
    </source>
</evidence>
<dbReference type="RefSeq" id="WP_049258878.1">
    <property type="nucleotide sequence ID" value="NZ_LXSF01000012.1"/>
</dbReference>
<proteinExistence type="predicted"/>
<evidence type="ECO:0000313" key="3">
    <source>
        <dbReference type="Proteomes" id="UP000078003"/>
    </source>
</evidence>
<sequence>MDDRADRLESLLVAWKEAAESANTLRVLNACQERLLEARRQLELAGEYYRKGRLLFIGSAAWFAISAAIWFAM</sequence>
<keyword evidence="1" id="KW-1133">Transmembrane helix</keyword>
<protein>
    <submittedName>
        <fullName evidence="2">Uncharacterized protein</fullName>
    </submittedName>
</protein>
<organism evidence="2 3">
    <name type="scientific">Eikenella corrodens</name>
    <dbReference type="NCBI Taxonomy" id="539"/>
    <lineage>
        <taxon>Bacteria</taxon>
        <taxon>Pseudomonadati</taxon>
        <taxon>Pseudomonadota</taxon>
        <taxon>Betaproteobacteria</taxon>
        <taxon>Neisseriales</taxon>
        <taxon>Neisseriaceae</taxon>
        <taxon>Eikenella</taxon>
    </lineage>
</organism>
<feature type="transmembrane region" description="Helical" evidence="1">
    <location>
        <begin position="54"/>
        <end position="72"/>
    </location>
</feature>
<accession>A0A1A9RAD5</accession>
<dbReference type="AlphaFoldDB" id="A0A1A9RAD5"/>
<dbReference type="EMBL" id="LXSF01000012">
    <property type="protein sequence ID" value="OAM15249.1"/>
    <property type="molecule type" value="Genomic_DNA"/>
</dbReference>
<name>A0A1A9RAD5_EIKCO</name>
<dbReference type="Proteomes" id="UP000078003">
    <property type="component" value="Unassembled WGS sequence"/>
</dbReference>
<keyword evidence="1" id="KW-0472">Membrane</keyword>